<comment type="caution">
    <text evidence="4">The sequence shown here is derived from an EMBL/GenBank/DDBJ whole genome shotgun (WGS) entry which is preliminary data.</text>
</comment>
<dbReference type="OrthoDB" id="4097086at2759"/>
<accession>A0A2C5ZS44</accession>
<gene>
    <name evidence="4" type="ORF">CDD82_4775</name>
</gene>
<name>A0A2C5ZS44_9HYPO</name>
<organism evidence="4 5">
    <name type="scientific">Ophiocordyceps australis</name>
    <dbReference type="NCBI Taxonomy" id="1399860"/>
    <lineage>
        <taxon>Eukaryota</taxon>
        <taxon>Fungi</taxon>
        <taxon>Dikarya</taxon>
        <taxon>Ascomycota</taxon>
        <taxon>Pezizomycotina</taxon>
        <taxon>Sordariomycetes</taxon>
        <taxon>Hypocreomycetidae</taxon>
        <taxon>Hypocreales</taxon>
        <taxon>Ophiocordycipitaceae</taxon>
        <taxon>Ophiocordyceps</taxon>
    </lineage>
</organism>
<feature type="compositionally biased region" description="Pro residues" evidence="2">
    <location>
        <begin position="187"/>
        <end position="200"/>
    </location>
</feature>
<dbReference type="Pfam" id="PF13257">
    <property type="entry name" value="DUF4048"/>
    <property type="match status" value="1"/>
</dbReference>
<feature type="domain" description="DUF4048" evidence="3">
    <location>
        <begin position="395"/>
        <end position="447"/>
    </location>
</feature>
<feature type="region of interest" description="Disordered" evidence="2">
    <location>
        <begin position="422"/>
        <end position="455"/>
    </location>
</feature>
<protein>
    <recommendedName>
        <fullName evidence="3">DUF4048 domain-containing protein</fullName>
    </recommendedName>
</protein>
<keyword evidence="1" id="KW-0175">Coiled coil</keyword>
<feature type="region of interest" description="Disordered" evidence="2">
    <location>
        <begin position="44"/>
        <end position="74"/>
    </location>
</feature>
<sequence length="608" mass="66171">MTASLLRTCAVNRCLVLAENENRHLNRHRHRALSTRLGLGEAFGQRRKRVGRSCSPSGHRRRGSRRRLGGNGSQSLHRLLAYPMTHAIADHSMVLQHEIRRRASTPVRHPDGPKSAAVTTAVVLSPDSAEAHGIRNEPVDYDCQATPGPPPCTDFKASAAEAKVSDPAPTDTTTPRTINRLSLTLPIAPPTSEPSRPPPKTVLSSSSSVPPTPSQASTPASASDVSDFIIAIAAQERRVLELREELGRAESHLASLKKQWTAKEAQIKRHGNHHVQATPNVVPRTCLDVSGQTQRKIELDRRKLLLQSQHQTQPQSTPSTSNRRRVICGGHTRTLSLLSPAHPAATFATSECSGLGGLKRRSVEELVAQPGNSSVKAYPLTRQARSACNSPGVPQLVEDFKLGFKAFVEDIRQITVGEEPIRGQAVTGRSTVPQPTNRSATKHEQSSPWMTQGSQLKKSNALDGVIPNSIGRNANIGVEKPKPTKSKRYSWTPLGLDSLDDSDWCNWETPAPAAKSPRWSGSTMHSPGLEDITPISEVGEERITPRKPQASAVQTPNLPPRLEELLPSVVNRLSPRNLKRTANNLMDEWEKSLVVADGNGKENEGPLS</sequence>
<evidence type="ECO:0000259" key="3">
    <source>
        <dbReference type="Pfam" id="PF13257"/>
    </source>
</evidence>
<reference evidence="4 5" key="1">
    <citation type="submission" date="2017-06" db="EMBL/GenBank/DDBJ databases">
        <title>Ant-infecting Ophiocordyceps genomes reveal a high diversity of potential behavioral manipulation genes and a possible major role for enterotoxins.</title>
        <authorList>
            <person name="De Bekker C."/>
            <person name="Evans H.C."/>
            <person name="Brachmann A."/>
            <person name="Hughes D.P."/>
        </authorList>
    </citation>
    <scope>NUCLEOTIDE SEQUENCE [LARGE SCALE GENOMIC DNA]</scope>
    <source>
        <strain evidence="4 5">1348a</strain>
    </source>
</reference>
<feature type="coiled-coil region" evidence="1">
    <location>
        <begin position="232"/>
        <end position="259"/>
    </location>
</feature>
<feature type="region of interest" description="Disordered" evidence="2">
    <location>
        <begin position="511"/>
        <end position="531"/>
    </location>
</feature>
<evidence type="ECO:0000256" key="2">
    <source>
        <dbReference type="SAM" id="MobiDB-lite"/>
    </source>
</evidence>
<feature type="compositionally biased region" description="Low complexity" evidence="2">
    <location>
        <begin position="201"/>
        <end position="222"/>
    </location>
</feature>
<feature type="compositionally biased region" description="Polar residues" evidence="2">
    <location>
        <begin position="427"/>
        <end position="439"/>
    </location>
</feature>
<evidence type="ECO:0000313" key="5">
    <source>
        <dbReference type="Proteomes" id="UP000224854"/>
    </source>
</evidence>
<feature type="compositionally biased region" description="Polar residues" evidence="2">
    <location>
        <begin position="446"/>
        <end position="455"/>
    </location>
</feature>
<evidence type="ECO:0000313" key="4">
    <source>
        <dbReference type="EMBL" id="PHH82796.1"/>
    </source>
</evidence>
<evidence type="ECO:0000256" key="1">
    <source>
        <dbReference type="SAM" id="Coils"/>
    </source>
</evidence>
<proteinExistence type="predicted"/>
<feature type="compositionally biased region" description="Low complexity" evidence="2">
    <location>
        <begin position="166"/>
        <end position="177"/>
    </location>
</feature>
<dbReference type="AlphaFoldDB" id="A0A2C5ZS44"/>
<feature type="region of interest" description="Disordered" evidence="2">
    <location>
        <begin position="145"/>
        <end position="222"/>
    </location>
</feature>
<keyword evidence="5" id="KW-1185">Reference proteome</keyword>
<dbReference type="InterPro" id="IPR025122">
    <property type="entry name" value="DUF4048"/>
</dbReference>
<dbReference type="EMBL" id="NJEU01000041">
    <property type="protein sequence ID" value="PHH82796.1"/>
    <property type="molecule type" value="Genomic_DNA"/>
</dbReference>
<dbReference type="Proteomes" id="UP000224854">
    <property type="component" value="Unassembled WGS sequence"/>
</dbReference>
<feature type="compositionally biased region" description="Basic residues" evidence="2">
    <location>
        <begin position="58"/>
        <end position="68"/>
    </location>
</feature>